<dbReference type="Pfam" id="PF00249">
    <property type="entry name" value="Myb_DNA-binding"/>
    <property type="match status" value="2"/>
</dbReference>
<dbReference type="Proteomes" id="UP000663879">
    <property type="component" value="Unassembled WGS sequence"/>
</dbReference>
<dbReference type="CDD" id="cd00167">
    <property type="entry name" value="SANT"/>
    <property type="match status" value="2"/>
</dbReference>
<feature type="domain" description="SANT" evidence="8">
    <location>
        <begin position="350"/>
        <end position="398"/>
    </location>
</feature>
<dbReference type="PROSITE" id="PS51293">
    <property type="entry name" value="SANT"/>
    <property type="match status" value="1"/>
</dbReference>
<feature type="domain" description="HTH myb-type" evidence="9">
    <location>
        <begin position="402"/>
        <end position="450"/>
    </location>
</feature>
<name>A0A813MC80_9BILA</name>
<dbReference type="InterPro" id="IPR017884">
    <property type="entry name" value="SANT_dom"/>
</dbReference>
<dbReference type="GO" id="GO:0042795">
    <property type="term" value="P:snRNA transcription by RNA polymerase II"/>
    <property type="evidence" value="ECO:0007669"/>
    <property type="project" value="TreeGrafter"/>
</dbReference>
<feature type="region of interest" description="Disordered" evidence="6">
    <location>
        <begin position="568"/>
        <end position="593"/>
    </location>
</feature>
<evidence type="ECO:0000313" key="11">
    <source>
        <dbReference type="Proteomes" id="UP000663879"/>
    </source>
</evidence>
<dbReference type="GO" id="GO:0019185">
    <property type="term" value="C:snRNA-activating protein complex"/>
    <property type="evidence" value="ECO:0007669"/>
    <property type="project" value="TreeGrafter"/>
</dbReference>
<gene>
    <name evidence="10" type="ORF">OXX778_LOCUS2032</name>
</gene>
<dbReference type="SMART" id="SM00717">
    <property type="entry name" value="SANT"/>
    <property type="match status" value="3"/>
</dbReference>
<evidence type="ECO:0000256" key="3">
    <source>
        <dbReference type="ARBA" id="ARBA00023163"/>
    </source>
</evidence>
<feature type="domain" description="Myb-like" evidence="7">
    <location>
        <begin position="402"/>
        <end position="446"/>
    </location>
</feature>
<protein>
    <recommendedName>
        <fullName evidence="12">snRNA-activating protein complex subunit 4</fullName>
    </recommendedName>
</protein>
<evidence type="ECO:0000259" key="7">
    <source>
        <dbReference type="PROSITE" id="PS50090"/>
    </source>
</evidence>
<dbReference type="PANTHER" id="PTHR46621">
    <property type="entry name" value="SNRNA-ACTIVATING PROTEIN COMPLEX SUBUNIT 4"/>
    <property type="match status" value="1"/>
</dbReference>
<dbReference type="SUPFAM" id="SSF46689">
    <property type="entry name" value="Homeodomain-like"/>
    <property type="match status" value="2"/>
</dbReference>
<reference evidence="10" key="1">
    <citation type="submission" date="2021-02" db="EMBL/GenBank/DDBJ databases">
        <authorList>
            <person name="Nowell W R."/>
        </authorList>
    </citation>
    <scope>NUCLEOTIDE SEQUENCE</scope>
    <source>
        <strain evidence="10">Ploen Becks lab</strain>
    </source>
</reference>
<keyword evidence="11" id="KW-1185">Reference proteome</keyword>
<feature type="domain" description="HTH myb-type" evidence="9">
    <location>
        <begin position="236"/>
        <end position="292"/>
    </location>
</feature>
<evidence type="ECO:0008006" key="12">
    <source>
        <dbReference type="Google" id="ProtNLM"/>
    </source>
</evidence>
<keyword evidence="5" id="KW-0175">Coiled coil</keyword>
<keyword evidence="3" id="KW-0804">Transcription</keyword>
<dbReference type="EMBL" id="CAJNOC010000146">
    <property type="protein sequence ID" value="CAF0719286.1"/>
    <property type="molecule type" value="Genomic_DNA"/>
</dbReference>
<evidence type="ECO:0000256" key="1">
    <source>
        <dbReference type="ARBA" id="ARBA00023015"/>
    </source>
</evidence>
<sequence length="929" mass="109358">MLSINEETNSINIEDNSDENLTKTLLAINRAYQEVIVEKIEKLKAVLTLNLQKQNEIVEKISNRNLNQASSSQKQEGHKFENELSKIKGSYFKDRFHSEPDDNIDTIRRNKLVYYDYIPQLKSEWTVEYRNKLKQAVVNDSIRIIKNPFMNKVKLLEEKIYNLTKKEDRRPGEMKSIQIMLRECKNQLKKIDSMQEDQILVQIDPAKIDWFKISNVDLGGNWSSTECHLVWINVCDPKINQSKWTNAENSKLIDLAREFREKNWELIAKTLNTNRSAFLCMKRYHEKTADKYCKRDWSEEESNQLLQLAEYHRQGLFVPYNYICYLNGTRDRNTIYNHHLKIDPSLNHGRWTASEDQAFDEAVVYYSAKNWQEISEYIGTRTAFQCKERYELKYLNPDKYKNWTVEEDKKLLDLVDEYGGQWSKIATIEFPNRTDHSLLFRYTKLMNWKRQNEWFDTQPEDVQEFILFLFKKKKSKPDEEIKVYTNKGELVPTIPQFGSGTGFFASVVDKIYEKRDLVSEFIEKKKDGQLSLTLLAKIGIYTRVINNLISKYKKYHLRQIQGDDGYVKKNYKNSGKSRKTRETNNKRTRKKDNLEDNENLVKASKSSTQIESNRIKRKYIRTKPKMTKIMPKVDKNQREKESHLTINHFLKQKINRKNKTINKKYLSQIDLNSNIEELFAAKKEKKEKSKKEKKTVQKKGIETLKISEILDYVDIKNGKADSTEDLTNISQSVSIRSEQNELEITIESNQVISESVISPNKDLSIHKNQKKRKNTDVSINEPKPKRKYKPRKKKGDISITEPTETSQKEIPAVKKINGRRRRKSTGQVTGPTEVQNSNIRMIDDNPLIVDISSIDDLTKIACFTEYPNEFKYMYSLKKDAKFIKQFTIIKCKDTLVGIKPFNRVIDKEYFTELRLKAIENALRKVSLLK</sequence>
<feature type="domain" description="Myb-like" evidence="7">
    <location>
        <begin position="343"/>
        <end position="394"/>
    </location>
</feature>
<keyword evidence="2" id="KW-0238">DNA-binding</keyword>
<keyword evidence="4" id="KW-0539">Nucleus</keyword>
<dbReference type="GO" id="GO:0000978">
    <property type="term" value="F:RNA polymerase II cis-regulatory region sequence-specific DNA binding"/>
    <property type="evidence" value="ECO:0007669"/>
    <property type="project" value="TreeGrafter"/>
</dbReference>
<dbReference type="Pfam" id="PF13921">
    <property type="entry name" value="Myb_DNA-bind_6"/>
    <property type="match status" value="1"/>
</dbReference>
<dbReference type="InterPro" id="IPR001005">
    <property type="entry name" value="SANT/Myb"/>
</dbReference>
<evidence type="ECO:0000256" key="2">
    <source>
        <dbReference type="ARBA" id="ARBA00023125"/>
    </source>
</evidence>
<feature type="coiled-coil region" evidence="5">
    <location>
        <begin position="672"/>
        <end position="699"/>
    </location>
</feature>
<dbReference type="OrthoDB" id="2143914at2759"/>
<evidence type="ECO:0000256" key="5">
    <source>
        <dbReference type="SAM" id="Coils"/>
    </source>
</evidence>
<dbReference type="AlphaFoldDB" id="A0A813MC80"/>
<feature type="region of interest" description="Disordered" evidence="6">
    <location>
        <begin position="762"/>
        <end position="809"/>
    </location>
</feature>
<feature type="domain" description="Myb-like" evidence="7">
    <location>
        <begin position="236"/>
        <end position="288"/>
    </location>
</feature>
<evidence type="ECO:0000259" key="8">
    <source>
        <dbReference type="PROSITE" id="PS51293"/>
    </source>
</evidence>
<dbReference type="PROSITE" id="PS50090">
    <property type="entry name" value="MYB_LIKE"/>
    <property type="match status" value="3"/>
</dbReference>
<dbReference type="PANTHER" id="PTHR46621:SF1">
    <property type="entry name" value="SNRNA-ACTIVATING PROTEIN COMPLEX SUBUNIT 4"/>
    <property type="match status" value="1"/>
</dbReference>
<dbReference type="PROSITE" id="PS51294">
    <property type="entry name" value="HTH_MYB"/>
    <property type="match status" value="3"/>
</dbReference>
<evidence type="ECO:0000256" key="4">
    <source>
        <dbReference type="ARBA" id="ARBA00023242"/>
    </source>
</evidence>
<keyword evidence="1" id="KW-0805">Transcription regulation</keyword>
<dbReference type="InterPro" id="IPR017930">
    <property type="entry name" value="Myb_dom"/>
</dbReference>
<comment type="caution">
    <text evidence="10">The sequence shown here is derived from an EMBL/GenBank/DDBJ whole genome shotgun (WGS) entry which is preliminary data.</text>
</comment>
<feature type="compositionally biased region" description="Basic residues" evidence="6">
    <location>
        <begin position="569"/>
        <end position="579"/>
    </location>
</feature>
<dbReference type="InterPro" id="IPR009057">
    <property type="entry name" value="Homeodomain-like_sf"/>
</dbReference>
<feature type="domain" description="HTH myb-type" evidence="9">
    <location>
        <begin position="343"/>
        <end position="399"/>
    </location>
</feature>
<evidence type="ECO:0000256" key="6">
    <source>
        <dbReference type="SAM" id="MobiDB-lite"/>
    </source>
</evidence>
<evidence type="ECO:0000259" key="9">
    <source>
        <dbReference type="PROSITE" id="PS51294"/>
    </source>
</evidence>
<proteinExistence type="predicted"/>
<accession>A0A813MC80</accession>
<organism evidence="10 11">
    <name type="scientific">Brachionus calyciflorus</name>
    <dbReference type="NCBI Taxonomy" id="104777"/>
    <lineage>
        <taxon>Eukaryota</taxon>
        <taxon>Metazoa</taxon>
        <taxon>Spiralia</taxon>
        <taxon>Gnathifera</taxon>
        <taxon>Rotifera</taxon>
        <taxon>Eurotatoria</taxon>
        <taxon>Monogononta</taxon>
        <taxon>Pseudotrocha</taxon>
        <taxon>Ploima</taxon>
        <taxon>Brachionidae</taxon>
        <taxon>Brachionus</taxon>
    </lineage>
</organism>
<dbReference type="Gene3D" id="1.10.10.60">
    <property type="entry name" value="Homeodomain-like"/>
    <property type="match status" value="3"/>
</dbReference>
<dbReference type="InterPro" id="IPR051575">
    <property type="entry name" value="Myb-like_DNA-bd"/>
</dbReference>
<dbReference type="GO" id="GO:0001006">
    <property type="term" value="F:RNA polymerase III type 3 promoter sequence-specific DNA binding"/>
    <property type="evidence" value="ECO:0007669"/>
    <property type="project" value="TreeGrafter"/>
</dbReference>
<evidence type="ECO:0000313" key="10">
    <source>
        <dbReference type="EMBL" id="CAF0719286.1"/>
    </source>
</evidence>
<feature type="compositionally biased region" description="Basic residues" evidence="6">
    <location>
        <begin position="784"/>
        <end position="794"/>
    </location>
</feature>
<dbReference type="GO" id="GO:0042796">
    <property type="term" value="P:snRNA transcription by RNA polymerase III"/>
    <property type="evidence" value="ECO:0007669"/>
    <property type="project" value="TreeGrafter"/>
</dbReference>